<dbReference type="InterPro" id="IPR013783">
    <property type="entry name" value="Ig-like_fold"/>
</dbReference>
<dbReference type="Ensembl" id="ENSKMAT00000026820.1">
    <property type="protein sequence ID" value="ENSKMAP00000026480.1"/>
    <property type="gene ID" value="ENSKMAG00000019650.1"/>
</dbReference>
<dbReference type="Proteomes" id="UP000264800">
    <property type="component" value="Unplaced"/>
</dbReference>
<dbReference type="AlphaFoldDB" id="A0A3Q3BAK0"/>
<proteinExistence type="predicted"/>
<dbReference type="PROSITE" id="PS50835">
    <property type="entry name" value="IG_LIKE"/>
    <property type="match status" value="1"/>
</dbReference>
<dbReference type="Gene3D" id="2.60.40.10">
    <property type="entry name" value="Immunoglobulins"/>
    <property type="match status" value="1"/>
</dbReference>
<dbReference type="GO" id="GO:0030183">
    <property type="term" value="P:B cell differentiation"/>
    <property type="evidence" value="ECO:0007669"/>
    <property type="project" value="TreeGrafter"/>
</dbReference>
<sequence>MSLSLGLTATPEGLSVGQYPPSLTVMRGETATLGCHFKVESLKYGVQWFKMKPGKQLIPKSSRQIFVEKNQSSSLVIPEVTLEDSGWYYCEVNVLQKDPQRGNGTELCVLGEKQIGGFRNEHARSSLNFSGPLTCRAGFFLISTLMQQPITVFQETQNEIGEEIKTGLLVFRVAHFSRPTFDKQLHTNSSPETSPENRF</sequence>
<dbReference type="SMART" id="SM00409">
    <property type="entry name" value="IG"/>
    <property type="match status" value="1"/>
</dbReference>
<dbReference type="Pfam" id="PF07686">
    <property type="entry name" value="V-set"/>
    <property type="match status" value="1"/>
</dbReference>
<keyword evidence="1" id="KW-0393">Immunoglobulin domain</keyword>
<dbReference type="InterPro" id="IPR036179">
    <property type="entry name" value="Ig-like_dom_sf"/>
</dbReference>
<keyword evidence="4" id="KW-1185">Reference proteome</keyword>
<protein>
    <recommendedName>
        <fullName evidence="2">Ig-like domain-containing protein</fullName>
    </recommendedName>
</protein>
<dbReference type="InterPro" id="IPR007110">
    <property type="entry name" value="Ig-like_dom"/>
</dbReference>
<feature type="domain" description="Ig-like" evidence="2">
    <location>
        <begin position="11"/>
        <end position="93"/>
    </location>
</feature>
<evidence type="ECO:0000259" key="2">
    <source>
        <dbReference type="PROSITE" id="PS50835"/>
    </source>
</evidence>
<dbReference type="InterPro" id="IPR003599">
    <property type="entry name" value="Ig_sub"/>
</dbReference>
<evidence type="ECO:0000256" key="1">
    <source>
        <dbReference type="ARBA" id="ARBA00023319"/>
    </source>
</evidence>
<accession>A0A3Q3BAK0</accession>
<dbReference type="SUPFAM" id="SSF48726">
    <property type="entry name" value="Immunoglobulin"/>
    <property type="match status" value="1"/>
</dbReference>
<reference evidence="3" key="1">
    <citation type="submission" date="2025-08" db="UniProtKB">
        <authorList>
            <consortium name="Ensembl"/>
        </authorList>
    </citation>
    <scope>IDENTIFICATION</scope>
</reference>
<dbReference type="GeneTree" id="ENSGT00940000177020"/>
<dbReference type="GO" id="GO:0009897">
    <property type="term" value="C:external side of plasma membrane"/>
    <property type="evidence" value="ECO:0007669"/>
    <property type="project" value="TreeGrafter"/>
</dbReference>
<dbReference type="InterPro" id="IPR013106">
    <property type="entry name" value="Ig_V-set"/>
</dbReference>
<evidence type="ECO:0000313" key="3">
    <source>
        <dbReference type="Ensembl" id="ENSKMAP00000026480.1"/>
    </source>
</evidence>
<dbReference type="GO" id="GO:0050853">
    <property type="term" value="P:B cell receptor signaling pathway"/>
    <property type="evidence" value="ECO:0007669"/>
    <property type="project" value="TreeGrafter"/>
</dbReference>
<dbReference type="PANTHER" id="PTHR14334">
    <property type="entry name" value="B-CELL ANTIGEN RECEPTOR COMPLEX-ASSOCIATED PROTEIN"/>
    <property type="match status" value="1"/>
</dbReference>
<name>A0A3Q3BAK0_KRYMA</name>
<reference evidence="3" key="2">
    <citation type="submission" date="2025-09" db="UniProtKB">
        <authorList>
            <consortium name="Ensembl"/>
        </authorList>
    </citation>
    <scope>IDENTIFICATION</scope>
</reference>
<organism evidence="3 4">
    <name type="scientific">Kryptolebias marmoratus</name>
    <name type="common">Mangrove killifish</name>
    <name type="synonym">Rivulus marmoratus</name>
    <dbReference type="NCBI Taxonomy" id="37003"/>
    <lineage>
        <taxon>Eukaryota</taxon>
        <taxon>Metazoa</taxon>
        <taxon>Chordata</taxon>
        <taxon>Craniata</taxon>
        <taxon>Vertebrata</taxon>
        <taxon>Euteleostomi</taxon>
        <taxon>Actinopterygii</taxon>
        <taxon>Neopterygii</taxon>
        <taxon>Teleostei</taxon>
        <taxon>Neoteleostei</taxon>
        <taxon>Acanthomorphata</taxon>
        <taxon>Ovalentaria</taxon>
        <taxon>Atherinomorphae</taxon>
        <taxon>Cyprinodontiformes</taxon>
        <taxon>Rivulidae</taxon>
        <taxon>Kryptolebias</taxon>
    </lineage>
</organism>
<evidence type="ECO:0000313" key="4">
    <source>
        <dbReference type="Proteomes" id="UP000264800"/>
    </source>
</evidence>
<dbReference type="GO" id="GO:0019815">
    <property type="term" value="C:B cell receptor complex"/>
    <property type="evidence" value="ECO:0007669"/>
    <property type="project" value="TreeGrafter"/>
</dbReference>
<dbReference type="OMA" id="IMSHLYL"/>